<dbReference type="Pfam" id="PF17618">
    <property type="entry name" value="SL4P"/>
    <property type="match status" value="1"/>
</dbReference>
<feature type="compositionally biased region" description="Acidic residues" evidence="1">
    <location>
        <begin position="94"/>
        <end position="103"/>
    </location>
</feature>
<feature type="compositionally biased region" description="Basic and acidic residues" evidence="1">
    <location>
        <begin position="104"/>
        <end position="113"/>
    </location>
</feature>
<gene>
    <name evidence="2" type="primary">Necator_chrI.g1777</name>
    <name evidence="2" type="ORF">RB195_005651</name>
</gene>
<name>A0ABR1BNX8_NECAM</name>
<dbReference type="Proteomes" id="UP001303046">
    <property type="component" value="Unassembled WGS sequence"/>
</dbReference>
<proteinExistence type="predicted"/>
<dbReference type="InterPro" id="IPR035127">
    <property type="entry name" value="SL4P"/>
</dbReference>
<protein>
    <recommendedName>
        <fullName evidence="4">PB1 domain-containing protein</fullName>
    </recommendedName>
</protein>
<feature type="compositionally biased region" description="Basic residues" evidence="1">
    <location>
        <begin position="119"/>
        <end position="137"/>
    </location>
</feature>
<accession>A0ABR1BNX8</accession>
<keyword evidence="3" id="KW-1185">Reference proteome</keyword>
<evidence type="ECO:0000313" key="3">
    <source>
        <dbReference type="Proteomes" id="UP001303046"/>
    </source>
</evidence>
<sequence>MAEEKKTATIKIYRDNVPRITISYKNKKDLFKTFEKKLKELDLPPCEIYFADWDNERSIIKTADDLFGAVESNPNSKMYYRTFENKEPFTCLSSDEDDDEGEKELEKEDEPKPRSPSPARRRHRSRSVSYHGSRRHGPPSYDQMPWNFPPWSYMIDPRYGPMPFPPYLQPSSKSHRRRRERSHHCSCERLCRDFGNM</sequence>
<comment type="caution">
    <text evidence="2">The sequence shown here is derived from an EMBL/GenBank/DDBJ whole genome shotgun (WGS) entry which is preliminary data.</text>
</comment>
<dbReference type="EMBL" id="JAVFWL010000001">
    <property type="protein sequence ID" value="KAK6728128.1"/>
    <property type="molecule type" value="Genomic_DNA"/>
</dbReference>
<reference evidence="2 3" key="1">
    <citation type="submission" date="2023-08" db="EMBL/GenBank/DDBJ databases">
        <title>A Necator americanus chromosomal reference genome.</title>
        <authorList>
            <person name="Ilik V."/>
            <person name="Petrzelkova K.J."/>
            <person name="Pardy F."/>
            <person name="Fuh T."/>
            <person name="Niatou-Singa F.S."/>
            <person name="Gouil Q."/>
            <person name="Baker L."/>
            <person name="Ritchie M.E."/>
            <person name="Jex A.R."/>
            <person name="Gazzola D."/>
            <person name="Li H."/>
            <person name="Toshio Fujiwara R."/>
            <person name="Zhan B."/>
            <person name="Aroian R.V."/>
            <person name="Pafco B."/>
            <person name="Schwarz E.M."/>
        </authorList>
    </citation>
    <scope>NUCLEOTIDE SEQUENCE [LARGE SCALE GENOMIC DNA]</scope>
    <source>
        <strain evidence="2 3">Aroian</strain>
        <tissue evidence="2">Whole animal</tissue>
    </source>
</reference>
<evidence type="ECO:0000313" key="2">
    <source>
        <dbReference type="EMBL" id="KAK6728128.1"/>
    </source>
</evidence>
<evidence type="ECO:0000256" key="1">
    <source>
        <dbReference type="SAM" id="MobiDB-lite"/>
    </source>
</evidence>
<organism evidence="2 3">
    <name type="scientific">Necator americanus</name>
    <name type="common">Human hookworm</name>
    <dbReference type="NCBI Taxonomy" id="51031"/>
    <lineage>
        <taxon>Eukaryota</taxon>
        <taxon>Metazoa</taxon>
        <taxon>Ecdysozoa</taxon>
        <taxon>Nematoda</taxon>
        <taxon>Chromadorea</taxon>
        <taxon>Rhabditida</taxon>
        <taxon>Rhabditina</taxon>
        <taxon>Rhabditomorpha</taxon>
        <taxon>Strongyloidea</taxon>
        <taxon>Ancylostomatidae</taxon>
        <taxon>Bunostominae</taxon>
        <taxon>Necator</taxon>
    </lineage>
</organism>
<evidence type="ECO:0008006" key="4">
    <source>
        <dbReference type="Google" id="ProtNLM"/>
    </source>
</evidence>
<feature type="region of interest" description="Disordered" evidence="1">
    <location>
        <begin position="90"/>
        <end position="141"/>
    </location>
</feature>